<name>A0A3P7QYT5_CYLGO</name>
<evidence type="ECO:0000256" key="1">
    <source>
        <dbReference type="SAM" id="MobiDB-lite"/>
    </source>
</evidence>
<organism evidence="2 3">
    <name type="scientific">Cylicostephanus goldi</name>
    <name type="common">Nematode worm</name>
    <dbReference type="NCBI Taxonomy" id="71465"/>
    <lineage>
        <taxon>Eukaryota</taxon>
        <taxon>Metazoa</taxon>
        <taxon>Ecdysozoa</taxon>
        <taxon>Nematoda</taxon>
        <taxon>Chromadorea</taxon>
        <taxon>Rhabditida</taxon>
        <taxon>Rhabditina</taxon>
        <taxon>Rhabditomorpha</taxon>
        <taxon>Strongyloidea</taxon>
        <taxon>Strongylidae</taxon>
        <taxon>Cylicostephanus</taxon>
    </lineage>
</organism>
<dbReference type="Proteomes" id="UP000271889">
    <property type="component" value="Unassembled WGS sequence"/>
</dbReference>
<feature type="compositionally biased region" description="Basic and acidic residues" evidence="1">
    <location>
        <begin position="81"/>
        <end position="91"/>
    </location>
</feature>
<feature type="region of interest" description="Disordered" evidence="1">
    <location>
        <begin position="1"/>
        <end position="170"/>
    </location>
</feature>
<evidence type="ECO:0000313" key="3">
    <source>
        <dbReference type="Proteomes" id="UP000271889"/>
    </source>
</evidence>
<dbReference type="OrthoDB" id="5870708at2759"/>
<protein>
    <submittedName>
        <fullName evidence="2">Uncharacterized protein</fullName>
    </submittedName>
</protein>
<sequence length="170" mass="20102">MEGTSDYREEYRQQYPGDYWNEQEPLSYNSRPPQPVQPFRPWHDSVEAAESGTEREKSLDDQNTYVDSEGRNSKASYRTPSVDKTERRYDSDASYLGGRTSSVEKTERRYDSDASRRTERTPSVDKTERRYDSDTSRRTERTPSLEKVERRYDSDSSHRGDMYGDEYDNR</sequence>
<keyword evidence="3" id="KW-1185">Reference proteome</keyword>
<feature type="compositionally biased region" description="Basic and acidic residues" evidence="1">
    <location>
        <begin position="1"/>
        <end position="12"/>
    </location>
</feature>
<accession>A0A3P7QYT5</accession>
<feature type="compositionally biased region" description="Basic and acidic residues" evidence="1">
    <location>
        <begin position="102"/>
        <end position="170"/>
    </location>
</feature>
<proteinExistence type="predicted"/>
<gene>
    <name evidence="2" type="ORF">CGOC_LOCUS12662</name>
</gene>
<dbReference type="AlphaFoldDB" id="A0A3P7QYT5"/>
<feature type="compositionally biased region" description="Basic and acidic residues" evidence="1">
    <location>
        <begin position="41"/>
        <end position="60"/>
    </location>
</feature>
<dbReference type="EMBL" id="UYRV01124786">
    <property type="protein sequence ID" value="VDN34529.1"/>
    <property type="molecule type" value="Genomic_DNA"/>
</dbReference>
<evidence type="ECO:0000313" key="2">
    <source>
        <dbReference type="EMBL" id="VDN34529.1"/>
    </source>
</evidence>
<reference evidence="2 3" key="1">
    <citation type="submission" date="2018-11" db="EMBL/GenBank/DDBJ databases">
        <authorList>
            <consortium name="Pathogen Informatics"/>
        </authorList>
    </citation>
    <scope>NUCLEOTIDE SEQUENCE [LARGE SCALE GENOMIC DNA]</scope>
</reference>